<keyword evidence="1" id="KW-1133">Transmembrane helix</keyword>
<dbReference type="EMBL" id="JAKILB010000014">
    <property type="protein sequence ID" value="MCL1140424.1"/>
    <property type="molecule type" value="Genomic_DNA"/>
</dbReference>
<dbReference type="Proteomes" id="UP001139293">
    <property type="component" value="Unassembled WGS sequence"/>
</dbReference>
<proteinExistence type="predicted"/>
<gene>
    <name evidence="2" type="ORF">L2740_17975</name>
</gene>
<reference evidence="2" key="1">
    <citation type="submission" date="2022-01" db="EMBL/GenBank/DDBJ databases">
        <title>Whole genome-based taxonomy of the Shewanellaceae.</title>
        <authorList>
            <person name="Martin-Rodriguez A.J."/>
        </authorList>
    </citation>
    <scope>NUCLEOTIDE SEQUENCE</scope>
    <source>
        <strain evidence="2">KCTC 23973</strain>
    </source>
</reference>
<feature type="transmembrane region" description="Helical" evidence="1">
    <location>
        <begin position="101"/>
        <end position="121"/>
    </location>
</feature>
<evidence type="ECO:0000256" key="1">
    <source>
        <dbReference type="SAM" id="Phobius"/>
    </source>
</evidence>
<dbReference type="RefSeq" id="WP_248951441.1">
    <property type="nucleotide sequence ID" value="NZ_JAKILB010000014.1"/>
</dbReference>
<protein>
    <submittedName>
        <fullName evidence="2">Uncharacterized protein</fullName>
    </submittedName>
</protein>
<keyword evidence="1" id="KW-0472">Membrane</keyword>
<sequence>MLNPIVIPIMPILGIITANINELIRGESSARLPELQLGVKTFNAAVAAFSIVWFALLITAIDVSNANSVIAGIEVMGLFLAGIAAYTLFNGGKYFGMASQLWVYRLALPMVLGGSFLVGQFG</sequence>
<comment type="caution">
    <text evidence="2">The sequence shown here is derived from an EMBL/GenBank/DDBJ whole genome shotgun (WGS) entry which is preliminary data.</text>
</comment>
<organism evidence="2 3">
    <name type="scientific">Shewanella pneumatophori</name>
    <dbReference type="NCBI Taxonomy" id="314092"/>
    <lineage>
        <taxon>Bacteria</taxon>
        <taxon>Pseudomonadati</taxon>
        <taxon>Pseudomonadota</taxon>
        <taxon>Gammaproteobacteria</taxon>
        <taxon>Alteromonadales</taxon>
        <taxon>Shewanellaceae</taxon>
        <taxon>Shewanella</taxon>
    </lineage>
</organism>
<feature type="transmembrane region" description="Helical" evidence="1">
    <location>
        <begin position="44"/>
        <end position="63"/>
    </location>
</feature>
<name>A0A9X1ZDU5_9GAMM</name>
<accession>A0A9X1ZDU5</accession>
<feature type="transmembrane region" description="Helical" evidence="1">
    <location>
        <begin position="69"/>
        <end position="89"/>
    </location>
</feature>
<keyword evidence="3" id="KW-1185">Reference proteome</keyword>
<keyword evidence="1" id="KW-0812">Transmembrane</keyword>
<feature type="transmembrane region" description="Helical" evidence="1">
    <location>
        <begin position="6"/>
        <end position="24"/>
    </location>
</feature>
<evidence type="ECO:0000313" key="3">
    <source>
        <dbReference type="Proteomes" id="UP001139293"/>
    </source>
</evidence>
<evidence type="ECO:0000313" key="2">
    <source>
        <dbReference type="EMBL" id="MCL1140424.1"/>
    </source>
</evidence>
<dbReference type="AlphaFoldDB" id="A0A9X1ZDU5"/>